<accession>A0AAD9BT88</accession>
<evidence type="ECO:0000313" key="4">
    <source>
        <dbReference type="EMBL" id="KAK1889840.1"/>
    </source>
</evidence>
<evidence type="ECO:0000256" key="3">
    <source>
        <dbReference type="SAM" id="SignalP"/>
    </source>
</evidence>
<feature type="transmembrane region" description="Helical" evidence="2">
    <location>
        <begin position="100"/>
        <end position="118"/>
    </location>
</feature>
<organism evidence="4 5">
    <name type="scientific">Dissostichus eleginoides</name>
    <name type="common">Patagonian toothfish</name>
    <name type="synonym">Dissostichus amissus</name>
    <dbReference type="NCBI Taxonomy" id="100907"/>
    <lineage>
        <taxon>Eukaryota</taxon>
        <taxon>Metazoa</taxon>
        <taxon>Chordata</taxon>
        <taxon>Craniata</taxon>
        <taxon>Vertebrata</taxon>
        <taxon>Euteleostomi</taxon>
        <taxon>Actinopterygii</taxon>
        <taxon>Neopterygii</taxon>
        <taxon>Teleostei</taxon>
        <taxon>Neoteleostei</taxon>
        <taxon>Acanthomorphata</taxon>
        <taxon>Eupercaria</taxon>
        <taxon>Perciformes</taxon>
        <taxon>Notothenioidei</taxon>
        <taxon>Nototheniidae</taxon>
        <taxon>Dissostichus</taxon>
    </lineage>
</organism>
<keyword evidence="5" id="KW-1185">Reference proteome</keyword>
<keyword evidence="2" id="KW-1133">Transmembrane helix</keyword>
<gene>
    <name evidence="4" type="ORF">KUDE01_014515</name>
</gene>
<name>A0AAD9BT88_DISEL</name>
<keyword evidence="2" id="KW-0812">Transmembrane</keyword>
<dbReference type="EMBL" id="JASDAP010000016">
    <property type="protein sequence ID" value="KAK1889840.1"/>
    <property type="molecule type" value="Genomic_DNA"/>
</dbReference>
<feature type="signal peptide" evidence="3">
    <location>
        <begin position="1"/>
        <end position="20"/>
    </location>
</feature>
<dbReference type="Proteomes" id="UP001228049">
    <property type="component" value="Unassembled WGS sequence"/>
</dbReference>
<feature type="chain" id="PRO_5042280314" evidence="3">
    <location>
        <begin position="21"/>
        <end position="158"/>
    </location>
</feature>
<dbReference type="AlphaFoldDB" id="A0AAD9BT88"/>
<reference evidence="4" key="1">
    <citation type="submission" date="2023-04" db="EMBL/GenBank/DDBJ databases">
        <title>Chromosome-level genome of Chaenocephalus aceratus.</title>
        <authorList>
            <person name="Park H."/>
        </authorList>
    </citation>
    <scope>NUCLEOTIDE SEQUENCE</scope>
    <source>
        <strain evidence="4">DE</strain>
        <tissue evidence="4">Muscle</tissue>
    </source>
</reference>
<keyword evidence="2" id="KW-0472">Membrane</keyword>
<evidence type="ECO:0000256" key="2">
    <source>
        <dbReference type="SAM" id="Phobius"/>
    </source>
</evidence>
<comment type="caution">
    <text evidence="4">The sequence shown here is derived from an EMBL/GenBank/DDBJ whole genome shotgun (WGS) entry which is preliminary data.</text>
</comment>
<feature type="region of interest" description="Disordered" evidence="1">
    <location>
        <begin position="129"/>
        <end position="158"/>
    </location>
</feature>
<evidence type="ECO:0000313" key="5">
    <source>
        <dbReference type="Proteomes" id="UP001228049"/>
    </source>
</evidence>
<proteinExistence type="predicted"/>
<protein>
    <submittedName>
        <fullName evidence="4">Complement C4</fullName>
    </submittedName>
</protein>
<keyword evidence="3" id="KW-0732">Signal</keyword>
<sequence length="158" mass="17324">MTALTLRVFLLIVHLPLVGGLAVNTILGDRVQFPETEQCWERGATLQHTLTGGSSQTVARLEDVWKPAAGYKDRMSPNESDHTKFLLFCFPSLEQKETPWFTIAIIAALVLVALGVVCRQRICRSNVSPGGGRSLTEEESQPITDPRVPEENGHALSA</sequence>
<feature type="compositionally biased region" description="Basic and acidic residues" evidence="1">
    <location>
        <begin position="147"/>
        <end position="158"/>
    </location>
</feature>
<evidence type="ECO:0000256" key="1">
    <source>
        <dbReference type="SAM" id="MobiDB-lite"/>
    </source>
</evidence>